<evidence type="ECO:0000259" key="1">
    <source>
        <dbReference type="PROSITE" id="PS51471"/>
    </source>
</evidence>
<dbReference type="HOGENOM" id="CLU_1613886_0_0_1"/>
<dbReference type="KEGG" id="ehx:EMIHUDRAFT_201876"/>
<keyword evidence="3" id="KW-1185">Reference proteome</keyword>
<dbReference type="GeneID" id="17279483"/>
<proteinExistence type="predicted"/>
<dbReference type="Proteomes" id="UP000013827">
    <property type="component" value="Unassembled WGS sequence"/>
</dbReference>
<evidence type="ECO:0000313" key="3">
    <source>
        <dbReference type="Proteomes" id="UP000013827"/>
    </source>
</evidence>
<dbReference type="RefSeq" id="XP_005786641.1">
    <property type="nucleotide sequence ID" value="XM_005786584.1"/>
</dbReference>
<dbReference type="eggNOG" id="ENOG502SWZZ">
    <property type="taxonomic scope" value="Eukaryota"/>
</dbReference>
<organism evidence="2 3">
    <name type="scientific">Emiliania huxleyi (strain CCMP1516)</name>
    <dbReference type="NCBI Taxonomy" id="280463"/>
    <lineage>
        <taxon>Eukaryota</taxon>
        <taxon>Haptista</taxon>
        <taxon>Haptophyta</taxon>
        <taxon>Prymnesiophyceae</taxon>
        <taxon>Isochrysidales</taxon>
        <taxon>Noelaerhabdaceae</taxon>
        <taxon>Emiliania</taxon>
    </lineage>
</organism>
<dbReference type="PROSITE" id="PS51471">
    <property type="entry name" value="FE2OG_OXY"/>
    <property type="match status" value="1"/>
</dbReference>
<dbReference type="EnsemblProtists" id="EOD34212">
    <property type="protein sequence ID" value="EOD34212"/>
    <property type="gene ID" value="EMIHUDRAFT_201876"/>
</dbReference>
<dbReference type="PaxDb" id="2903-EOD34212"/>
<sequence length="165" mass="18612">MQSSSLSAQFKQRHATPKGLCRPGLFARFRRLALEADANATWGRLDANRLTTRTIELLQYHEPADSLGWHIDPQSAVTMLLMLSADGAYAGAALEHESDGVVHRARPTQHEALFYRSDQEHRVTPFESGTRVALALEWWHEQGVDLKHTFRNHRPFATGPSTCPR</sequence>
<reference evidence="3" key="1">
    <citation type="journal article" date="2013" name="Nature">
        <title>Pan genome of the phytoplankton Emiliania underpins its global distribution.</title>
        <authorList>
            <person name="Read B.A."/>
            <person name="Kegel J."/>
            <person name="Klute M.J."/>
            <person name="Kuo A."/>
            <person name="Lefebvre S.C."/>
            <person name="Maumus F."/>
            <person name="Mayer C."/>
            <person name="Miller J."/>
            <person name="Monier A."/>
            <person name="Salamov A."/>
            <person name="Young J."/>
            <person name="Aguilar M."/>
            <person name="Claverie J.M."/>
            <person name="Frickenhaus S."/>
            <person name="Gonzalez K."/>
            <person name="Herman E.K."/>
            <person name="Lin Y.C."/>
            <person name="Napier J."/>
            <person name="Ogata H."/>
            <person name="Sarno A.F."/>
            <person name="Shmutz J."/>
            <person name="Schroeder D."/>
            <person name="de Vargas C."/>
            <person name="Verret F."/>
            <person name="von Dassow P."/>
            <person name="Valentin K."/>
            <person name="Van de Peer Y."/>
            <person name="Wheeler G."/>
            <person name="Dacks J.B."/>
            <person name="Delwiche C.F."/>
            <person name="Dyhrman S.T."/>
            <person name="Glockner G."/>
            <person name="John U."/>
            <person name="Richards T."/>
            <person name="Worden A.Z."/>
            <person name="Zhang X."/>
            <person name="Grigoriev I.V."/>
            <person name="Allen A.E."/>
            <person name="Bidle K."/>
            <person name="Borodovsky M."/>
            <person name="Bowler C."/>
            <person name="Brownlee C."/>
            <person name="Cock J.M."/>
            <person name="Elias M."/>
            <person name="Gladyshev V.N."/>
            <person name="Groth M."/>
            <person name="Guda C."/>
            <person name="Hadaegh A."/>
            <person name="Iglesias-Rodriguez M.D."/>
            <person name="Jenkins J."/>
            <person name="Jones B.M."/>
            <person name="Lawson T."/>
            <person name="Leese F."/>
            <person name="Lindquist E."/>
            <person name="Lobanov A."/>
            <person name="Lomsadze A."/>
            <person name="Malik S.B."/>
            <person name="Marsh M.E."/>
            <person name="Mackinder L."/>
            <person name="Mock T."/>
            <person name="Mueller-Roeber B."/>
            <person name="Pagarete A."/>
            <person name="Parker M."/>
            <person name="Probert I."/>
            <person name="Quesneville H."/>
            <person name="Raines C."/>
            <person name="Rensing S.A."/>
            <person name="Riano-Pachon D.M."/>
            <person name="Richier S."/>
            <person name="Rokitta S."/>
            <person name="Shiraiwa Y."/>
            <person name="Soanes D.M."/>
            <person name="van der Giezen M."/>
            <person name="Wahlund T.M."/>
            <person name="Williams B."/>
            <person name="Wilson W."/>
            <person name="Wolfe G."/>
            <person name="Wurch L.L."/>
        </authorList>
    </citation>
    <scope>NUCLEOTIDE SEQUENCE</scope>
</reference>
<evidence type="ECO:0000313" key="2">
    <source>
        <dbReference type="EnsemblProtists" id="EOD34212"/>
    </source>
</evidence>
<dbReference type="InterPro" id="IPR005123">
    <property type="entry name" value="Oxoglu/Fe-dep_dioxygenase_dom"/>
</dbReference>
<protein>
    <recommendedName>
        <fullName evidence="1">Fe2OG dioxygenase domain-containing protein</fullName>
    </recommendedName>
</protein>
<reference evidence="2" key="2">
    <citation type="submission" date="2024-10" db="UniProtKB">
        <authorList>
            <consortium name="EnsemblProtists"/>
        </authorList>
    </citation>
    <scope>IDENTIFICATION</scope>
</reference>
<feature type="domain" description="Fe2OG dioxygenase" evidence="1">
    <location>
        <begin position="46"/>
        <end position="141"/>
    </location>
</feature>
<name>A0A0D3KEM7_EMIH1</name>
<accession>A0A0D3KEM7</accession>
<dbReference type="AlphaFoldDB" id="A0A0D3KEM7"/>
<dbReference type="Gene3D" id="2.60.120.620">
    <property type="entry name" value="q2cbj1_9rhob like domain"/>
    <property type="match status" value="1"/>
</dbReference>